<protein>
    <submittedName>
        <fullName evidence="1">Uncharacterized protein</fullName>
    </submittedName>
</protein>
<name>A0A382CNS6_9ZZZZ</name>
<organism evidence="1">
    <name type="scientific">marine metagenome</name>
    <dbReference type="NCBI Taxonomy" id="408172"/>
    <lineage>
        <taxon>unclassified sequences</taxon>
        <taxon>metagenomes</taxon>
        <taxon>ecological metagenomes</taxon>
    </lineage>
</organism>
<sequence length="37" mass="4571">MVWFYECTKDDLDVDKIIEKIRELKMTLMESQTNIKY</sequence>
<dbReference type="EMBL" id="UINC01035287">
    <property type="protein sequence ID" value="SVB27464.1"/>
    <property type="molecule type" value="Genomic_DNA"/>
</dbReference>
<reference evidence="1" key="1">
    <citation type="submission" date="2018-05" db="EMBL/GenBank/DDBJ databases">
        <authorList>
            <person name="Lanie J.A."/>
            <person name="Ng W.-L."/>
            <person name="Kazmierczak K.M."/>
            <person name="Andrzejewski T.M."/>
            <person name="Davidsen T.M."/>
            <person name="Wayne K.J."/>
            <person name="Tettelin H."/>
            <person name="Glass J.I."/>
            <person name="Rusch D."/>
            <person name="Podicherti R."/>
            <person name="Tsui H.-C.T."/>
            <person name="Winkler M.E."/>
        </authorList>
    </citation>
    <scope>NUCLEOTIDE SEQUENCE</scope>
</reference>
<evidence type="ECO:0000313" key="1">
    <source>
        <dbReference type="EMBL" id="SVB27464.1"/>
    </source>
</evidence>
<proteinExistence type="predicted"/>
<gene>
    <name evidence="1" type="ORF">METZ01_LOCUS180318</name>
</gene>
<accession>A0A382CNS6</accession>
<dbReference type="AlphaFoldDB" id="A0A382CNS6"/>